<dbReference type="GO" id="GO:0000981">
    <property type="term" value="F:DNA-binding transcription factor activity, RNA polymerase II-specific"/>
    <property type="evidence" value="ECO:0007669"/>
    <property type="project" value="TreeGrafter"/>
</dbReference>
<organism evidence="6 7">
    <name type="scientific">Conger conger</name>
    <name type="common">Conger eel</name>
    <name type="synonym">Muraena conger</name>
    <dbReference type="NCBI Taxonomy" id="82655"/>
    <lineage>
        <taxon>Eukaryota</taxon>
        <taxon>Metazoa</taxon>
        <taxon>Chordata</taxon>
        <taxon>Craniata</taxon>
        <taxon>Vertebrata</taxon>
        <taxon>Euteleostomi</taxon>
        <taxon>Actinopterygii</taxon>
        <taxon>Neopterygii</taxon>
        <taxon>Teleostei</taxon>
        <taxon>Anguilliformes</taxon>
        <taxon>Congridae</taxon>
        <taxon>Conger</taxon>
    </lineage>
</organism>
<dbReference type="FunFam" id="2.60.200.20:FF:000031">
    <property type="entry name" value="Forkhead box protein K1"/>
    <property type="match status" value="1"/>
</dbReference>
<evidence type="ECO:0000256" key="3">
    <source>
        <dbReference type="ARBA" id="ARBA00023163"/>
    </source>
</evidence>
<dbReference type="Pfam" id="PF00498">
    <property type="entry name" value="FHA"/>
    <property type="match status" value="1"/>
</dbReference>
<feature type="domain" description="FHA" evidence="5">
    <location>
        <begin position="69"/>
        <end position="121"/>
    </location>
</feature>
<evidence type="ECO:0000313" key="6">
    <source>
        <dbReference type="EMBL" id="KAJ8284101.1"/>
    </source>
</evidence>
<evidence type="ECO:0000256" key="4">
    <source>
        <dbReference type="ARBA" id="ARBA00023242"/>
    </source>
</evidence>
<dbReference type="Proteomes" id="UP001152803">
    <property type="component" value="Unassembled WGS sequence"/>
</dbReference>
<proteinExistence type="predicted"/>
<dbReference type="InterPro" id="IPR008984">
    <property type="entry name" value="SMAD_FHA_dom_sf"/>
</dbReference>
<dbReference type="AlphaFoldDB" id="A0A9Q1I709"/>
<sequence>MADYGDDTGARALLALKSAPCSPVRGGPSMYPLSSNAIGITSMPLSSPPRALARLEGRDFEFVMRQRTVTVGRNSSHGSVDVNMGHSSFISRRHLQITFEEPFFYLRCLGKNGVFVDGVFQRRGAPPLQLPRECTFRFPSTIIKIQFTTLYHKEEVKEEAPLSPVRPLYPQISPLKINIPDADFRNMMSPLPSPTGTISQALWVTSRPLVGGSSRPRTDGTHRFRALVKGEVSRLAAMSPAAFCPVRGSVTLASVTSPSLHQMGVFPKAARGPVSRNQGRWSRTGALSAKPLVSLH</sequence>
<dbReference type="OrthoDB" id="691130at2759"/>
<gene>
    <name evidence="6" type="ORF">COCON_G00029510</name>
</gene>
<dbReference type="SUPFAM" id="SSF49879">
    <property type="entry name" value="SMAD/FHA domain"/>
    <property type="match status" value="1"/>
</dbReference>
<dbReference type="PROSITE" id="PS50006">
    <property type="entry name" value="FHA_DOMAIN"/>
    <property type="match status" value="1"/>
</dbReference>
<dbReference type="PANTHER" id="PTHR45881">
    <property type="entry name" value="CHECKPOINT SUPPRESSOR 1-LIKE, ISOFORM A-RELATED"/>
    <property type="match status" value="1"/>
</dbReference>
<comment type="caution">
    <text evidence="6">The sequence shown here is derived from an EMBL/GenBank/DDBJ whole genome shotgun (WGS) entry which is preliminary data.</text>
</comment>
<evidence type="ECO:0000256" key="2">
    <source>
        <dbReference type="ARBA" id="ARBA00023015"/>
    </source>
</evidence>
<keyword evidence="2" id="KW-0805">Transcription regulation</keyword>
<evidence type="ECO:0000313" key="7">
    <source>
        <dbReference type="Proteomes" id="UP001152803"/>
    </source>
</evidence>
<name>A0A9Q1I709_CONCO</name>
<dbReference type="EMBL" id="JAFJMO010000002">
    <property type="protein sequence ID" value="KAJ8284101.1"/>
    <property type="molecule type" value="Genomic_DNA"/>
</dbReference>
<dbReference type="Gene3D" id="2.60.200.20">
    <property type="match status" value="1"/>
</dbReference>
<evidence type="ECO:0000256" key="1">
    <source>
        <dbReference type="ARBA" id="ARBA00004123"/>
    </source>
</evidence>
<protein>
    <recommendedName>
        <fullName evidence="5">FHA domain-containing protein</fullName>
    </recommendedName>
</protein>
<evidence type="ECO:0000259" key="5">
    <source>
        <dbReference type="PROSITE" id="PS50006"/>
    </source>
</evidence>
<reference evidence="6" key="1">
    <citation type="journal article" date="2023" name="Science">
        <title>Genome structures resolve the early diversification of teleost fishes.</title>
        <authorList>
            <person name="Parey E."/>
            <person name="Louis A."/>
            <person name="Montfort J."/>
            <person name="Bouchez O."/>
            <person name="Roques C."/>
            <person name="Iampietro C."/>
            <person name="Lluch J."/>
            <person name="Castinel A."/>
            <person name="Donnadieu C."/>
            <person name="Desvignes T."/>
            <person name="Floi Bucao C."/>
            <person name="Jouanno E."/>
            <person name="Wen M."/>
            <person name="Mejri S."/>
            <person name="Dirks R."/>
            <person name="Jansen H."/>
            <person name="Henkel C."/>
            <person name="Chen W.J."/>
            <person name="Zahm M."/>
            <person name="Cabau C."/>
            <person name="Klopp C."/>
            <person name="Thompson A.W."/>
            <person name="Robinson-Rechavi M."/>
            <person name="Braasch I."/>
            <person name="Lecointre G."/>
            <person name="Bobe J."/>
            <person name="Postlethwait J.H."/>
            <person name="Berthelot C."/>
            <person name="Roest Crollius H."/>
            <person name="Guiguen Y."/>
        </authorList>
    </citation>
    <scope>NUCLEOTIDE SEQUENCE</scope>
    <source>
        <strain evidence="6">Concon-B</strain>
    </source>
</reference>
<dbReference type="GO" id="GO:0000978">
    <property type="term" value="F:RNA polymerase II cis-regulatory region sequence-specific DNA binding"/>
    <property type="evidence" value="ECO:0007669"/>
    <property type="project" value="TreeGrafter"/>
</dbReference>
<dbReference type="GO" id="GO:0005634">
    <property type="term" value="C:nucleus"/>
    <property type="evidence" value="ECO:0007669"/>
    <property type="project" value="UniProtKB-SubCell"/>
</dbReference>
<keyword evidence="4" id="KW-0539">Nucleus</keyword>
<comment type="subcellular location">
    <subcellularLocation>
        <location evidence="1">Nucleus</location>
    </subcellularLocation>
</comment>
<accession>A0A9Q1I709</accession>
<dbReference type="PANTHER" id="PTHR45881:SF4">
    <property type="entry name" value="FORKHEAD BOX PROTEIN K1"/>
    <property type="match status" value="1"/>
</dbReference>
<dbReference type="SMART" id="SM00240">
    <property type="entry name" value="FHA"/>
    <property type="match status" value="1"/>
</dbReference>
<keyword evidence="7" id="KW-1185">Reference proteome</keyword>
<dbReference type="InterPro" id="IPR000253">
    <property type="entry name" value="FHA_dom"/>
</dbReference>
<keyword evidence="3" id="KW-0804">Transcription</keyword>